<dbReference type="Gene3D" id="1.25.40.20">
    <property type="entry name" value="Ankyrin repeat-containing domain"/>
    <property type="match status" value="2"/>
</dbReference>
<keyword evidence="5" id="KW-0812">Transmembrane</keyword>
<dbReference type="SMART" id="SM00248">
    <property type="entry name" value="ANK"/>
    <property type="match status" value="5"/>
</dbReference>
<dbReference type="InterPro" id="IPR050663">
    <property type="entry name" value="Ankyrin-SOCS_Box"/>
</dbReference>
<evidence type="ECO:0000256" key="4">
    <source>
        <dbReference type="SAM" id="MobiDB-lite"/>
    </source>
</evidence>
<dbReference type="STRING" id="224129.A0A1W4WPV2"/>
<dbReference type="SUPFAM" id="SSF47769">
    <property type="entry name" value="SAM/Pointed domain"/>
    <property type="match status" value="1"/>
</dbReference>
<dbReference type="Gene3D" id="1.10.150.50">
    <property type="entry name" value="Transcription Factor, Ets-1"/>
    <property type="match status" value="1"/>
</dbReference>
<dbReference type="SUPFAM" id="SSF48403">
    <property type="entry name" value="Ankyrin repeat"/>
    <property type="match status" value="1"/>
</dbReference>
<gene>
    <name evidence="7" type="primary">LOC108735171</name>
</gene>
<dbReference type="GO" id="GO:0000976">
    <property type="term" value="F:transcription cis-regulatory region binding"/>
    <property type="evidence" value="ECO:0007669"/>
    <property type="project" value="TreeGrafter"/>
</dbReference>
<dbReference type="GeneID" id="108735171"/>
<dbReference type="InParanoid" id="A0A1W4WPV2"/>
<dbReference type="PANTHER" id="PTHR24193:SF121">
    <property type="entry name" value="ADA2A-CONTAINING COMPLEX COMPONENT 3, ISOFORM D"/>
    <property type="match status" value="1"/>
</dbReference>
<evidence type="ECO:0000256" key="5">
    <source>
        <dbReference type="SAM" id="Phobius"/>
    </source>
</evidence>
<feature type="repeat" description="ANK" evidence="3">
    <location>
        <begin position="73"/>
        <end position="105"/>
    </location>
</feature>
<name>A0A1W4WPV2_AGRPL</name>
<feature type="repeat" description="ANK" evidence="3">
    <location>
        <begin position="178"/>
        <end position="210"/>
    </location>
</feature>
<evidence type="ECO:0000256" key="1">
    <source>
        <dbReference type="ARBA" id="ARBA00022737"/>
    </source>
</evidence>
<dbReference type="RefSeq" id="XP_018322507.1">
    <property type="nucleotide sequence ID" value="XM_018467005.1"/>
</dbReference>
<dbReference type="AlphaFoldDB" id="A0A1W4WPV2"/>
<dbReference type="InterPro" id="IPR002110">
    <property type="entry name" value="Ankyrin_rpt"/>
</dbReference>
<dbReference type="InterPro" id="IPR036770">
    <property type="entry name" value="Ankyrin_rpt-contain_sf"/>
</dbReference>
<sequence>MARPAGYSSDEDDYDSFGEDDFDEPPFIQRNLNPEEEHEQRLDSLFFAIMRDDLETVNQLLDEGLDITVTVRDNWNLIMLAASTGAVAIVQELINRGADVSCNRDKYTTLMAACSCPSSTAPYEKSAQIAKLLVEHGADVNAISRKRMTPLMYAASNGNVEIVQQLLPLCDKDAEDNQGWTALFWAVNDNHAEVVKVLLEAGLNPEKNDIRSNSLLHYATMNDADDIKELLPTKQQIQTVEDVFKNSSYNFEEEFENLKENERPIFFRDVCVMLYGMRCEQLINIFSKRNVDLLTFVTLNEKKLQDLDVILPYQRKKVMIGLYKFHKYPYRAKSIPIVSKNEIYSTIDFSNALISAVRQITTMEGAVVYMKSQISEPLFDKQIENSIVQIQTKLKSVKRLSNMLLKKAKEWDQMTSSADLITKNSLKKRKLYKRWILFFGILTVSFFISKRSVFN</sequence>
<keyword evidence="1" id="KW-0677">Repeat</keyword>
<dbReference type="Pfam" id="PF00023">
    <property type="entry name" value="Ank"/>
    <property type="match status" value="1"/>
</dbReference>
<evidence type="ECO:0000313" key="6">
    <source>
        <dbReference type="Proteomes" id="UP000192223"/>
    </source>
</evidence>
<accession>A0A1W4WPV2</accession>
<keyword evidence="5" id="KW-0472">Membrane</keyword>
<evidence type="ECO:0000256" key="3">
    <source>
        <dbReference type="PROSITE-ProRule" id="PRU00023"/>
    </source>
</evidence>
<dbReference type="Pfam" id="PF12796">
    <property type="entry name" value="Ank_2"/>
    <property type="match status" value="1"/>
</dbReference>
<dbReference type="PROSITE" id="PS50297">
    <property type="entry name" value="ANK_REP_REGION"/>
    <property type="match status" value="2"/>
</dbReference>
<evidence type="ECO:0000256" key="2">
    <source>
        <dbReference type="ARBA" id="ARBA00023043"/>
    </source>
</evidence>
<protein>
    <submittedName>
        <fullName evidence="7">Ankyrin repeat, SAM and basic leucine zipper domain-containing protein 1-like</fullName>
    </submittedName>
</protein>
<evidence type="ECO:0000313" key="7">
    <source>
        <dbReference type="RefSeq" id="XP_018322507.1"/>
    </source>
</evidence>
<feature type="transmembrane region" description="Helical" evidence="5">
    <location>
        <begin position="431"/>
        <end position="449"/>
    </location>
</feature>
<proteinExistence type="predicted"/>
<dbReference type="FunCoup" id="A0A1W4WPV2">
    <property type="interactions" value="74"/>
</dbReference>
<feature type="compositionally biased region" description="Acidic residues" evidence="4">
    <location>
        <begin position="9"/>
        <end position="24"/>
    </location>
</feature>
<keyword evidence="6" id="KW-1185">Reference proteome</keyword>
<keyword evidence="2 3" id="KW-0040">ANK repeat</keyword>
<reference evidence="7" key="1">
    <citation type="submission" date="2025-08" db="UniProtKB">
        <authorList>
            <consortium name="RefSeq"/>
        </authorList>
    </citation>
    <scope>IDENTIFICATION</scope>
    <source>
        <tissue evidence="7">Entire body</tissue>
    </source>
</reference>
<dbReference type="PROSITE" id="PS50088">
    <property type="entry name" value="ANK_REPEAT"/>
    <property type="match status" value="3"/>
</dbReference>
<feature type="region of interest" description="Disordered" evidence="4">
    <location>
        <begin position="1"/>
        <end position="34"/>
    </location>
</feature>
<keyword evidence="5" id="KW-1133">Transmembrane helix</keyword>
<dbReference type="PANTHER" id="PTHR24193">
    <property type="entry name" value="ANKYRIN REPEAT PROTEIN"/>
    <property type="match status" value="1"/>
</dbReference>
<dbReference type="KEGG" id="apln:108735171"/>
<feature type="repeat" description="ANK" evidence="3">
    <location>
        <begin position="146"/>
        <end position="167"/>
    </location>
</feature>
<dbReference type="GO" id="GO:0005634">
    <property type="term" value="C:nucleus"/>
    <property type="evidence" value="ECO:0007669"/>
    <property type="project" value="TreeGrafter"/>
</dbReference>
<dbReference type="OrthoDB" id="439236at2759"/>
<dbReference type="GO" id="GO:0045944">
    <property type="term" value="P:positive regulation of transcription by RNA polymerase II"/>
    <property type="evidence" value="ECO:0007669"/>
    <property type="project" value="TreeGrafter"/>
</dbReference>
<dbReference type="Proteomes" id="UP000192223">
    <property type="component" value="Unplaced"/>
</dbReference>
<dbReference type="InterPro" id="IPR013761">
    <property type="entry name" value="SAM/pointed_sf"/>
</dbReference>
<organism evidence="6 7">
    <name type="scientific">Agrilus planipennis</name>
    <name type="common">Emerald ash borer</name>
    <name type="synonym">Agrilus marcopoli</name>
    <dbReference type="NCBI Taxonomy" id="224129"/>
    <lineage>
        <taxon>Eukaryota</taxon>
        <taxon>Metazoa</taxon>
        <taxon>Ecdysozoa</taxon>
        <taxon>Arthropoda</taxon>
        <taxon>Hexapoda</taxon>
        <taxon>Insecta</taxon>
        <taxon>Pterygota</taxon>
        <taxon>Neoptera</taxon>
        <taxon>Endopterygota</taxon>
        <taxon>Coleoptera</taxon>
        <taxon>Polyphaga</taxon>
        <taxon>Elateriformia</taxon>
        <taxon>Buprestoidea</taxon>
        <taxon>Buprestidae</taxon>
        <taxon>Agrilinae</taxon>
        <taxon>Agrilus</taxon>
    </lineage>
</organism>